<dbReference type="AlphaFoldDB" id="A0A2T4A6L2"/>
<dbReference type="STRING" id="983964.A0A2T4A6L2"/>
<dbReference type="RefSeq" id="XP_024772368.1">
    <property type="nucleotide sequence ID" value="XM_024916153.1"/>
</dbReference>
<protein>
    <submittedName>
        <fullName evidence="1">Uncharacterized protein</fullName>
    </submittedName>
</protein>
<proteinExistence type="predicted"/>
<name>A0A2T4A6L2_TRIHA</name>
<dbReference type="EMBL" id="KZ679683">
    <property type="protein sequence ID" value="PTB52691.1"/>
    <property type="molecule type" value="Genomic_DNA"/>
</dbReference>
<organism evidence="1 2">
    <name type="scientific">Trichoderma harzianum CBS 226.95</name>
    <dbReference type="NCBI Taxonomy" id="983964"/>
    <lineage>
        <taxon>Eukaryota</taxon>
        <taxon>Fungi</taxon>
        <taxon>Dikarya</taxon>
        <taxon>Ascomycota</taxon>
        <taxon>Pezizomycotina</taxon>
        <taxon>Sordariomycetes</taxon>
        <taxon>Hypocreomycetidae</taxon>
        <taxon>Hypocreales</taxon>
        <taxon>Hypocreaceae</taxon>
        <taxon>Trichoderma</taxon>
    </lineage>
</organism>
<evidence type="ECO:0000313" key="2">
    <source>
        <dbReference type="Proteomes" id="UP000241690"/>
    </source>
</evidence>
<accession>A0A2T4A6L2</accession>
<dbReference type="Proteomes" id="UP000241690">
    <property type="component" value="Unassembled WGS sequence"/>
</dbReference>
<sequence length="276" mass="32202">MPSLSEISYNRDECISAVREYYNFLVRMYLDEAEVVEPPPGGWPSITTATMAPLGKTDEVVSLLRHLPYIREKKDDMYNVQTAAWCYFTNWEADASLISHDRAYVESVKISTESASLYEILPPHVVSITKSPRDWTTLLIDTELGIGLWYECPGEVRDWPLREKVLDDPYDYEEDEEQAEWRGECGAWSIPDFFEVLKDQFRELKFVPKSPRAVVDVYISEGVAFPDMIEMLQGIYREHGWPDMDKYRKKDCLKAVQKALKERYPRLADSEWVEEE</sequence>
<reference evidence="1 2" key="1">
    <citation type="submission" date="2016-07" db="EMBL/GenBank/DDBJ databases">
        <title>Multiple horizontal gene transfer events from other fungi enriched the ability of initially mycotrophic Trichoderma (Ascomycota) to feed on dead plant biomass.</title>
        <authorList>
            <consortium name="DOE Joint Genome Institute"/>
            <person name="Aerts A."/>
            <person name="Atanasova L."/>
            <person name="Chenthamara K."/>
            <person name="Zhang J."/>
            <person name="Grujic M."/>
            <person name="Henrissat B."/>
            <person name="Kuo A."/>
            <person name="Salamov A."/>
            <person name="Lipzen A."/>
            <person name="Labutti K."/>
            <person name="Barry K."/>
            <person name="Miao Y."/>
            <person name="Rahimi M.J."/>
            <person name="Shen Q."/>
            <person name="Grigoriev I.V."/>
            <person name="Kubicek C.P."/>
            <person name="Druzhinina I.S."/>
        </authorList>
    </citation>
    <scope>NUCLEOTIDE SEQUENCE [LARGE SCALE GENOMIC DNA]</scope>
    <source>
        <strain evidence="1 2">CBS 226.95</strain>
    </source>
</reference>
<gene>
    <name evidence="1" type="ORF">M431DRAFT_483820</name>
</gene>
<dbReference type="GeneID" id="36624722"/>
<evidence type="ECO:0000313" key="1">
    <source>
        <dbReference type="EMBL" id="PTB52691.1"/>
    </source>
</evidence>
<keyword evidence="2" id="KW-1185">Reference proteome</keyword>